<keyword evidence="1" id="KW-0812">Transmembrane</keyword>
<keyword evidence="1" id="KW-1133">Transmembrane helix</keyword>
<sequence>MEKLVLVVNVGSLAEWFSGIITALGIYLAIREKKLKIKVRVNVDNVIPDRGIKLEVESKSDYETIINGYRVYCKYSDYAEYVELEDCRLKPMETKIFYVPYNKVFEKKPSKKYVFIGAGVVFSNIKIKKSWRKKKRVSDITGL</sequence>
<proteinExistence type="predicted"/>
<protein>
    <submittedName>
        <fullName evidence="2">Uncharacterized protein</fullName>
    </submittedName>
</protein>
<evidence type="ECO:0000256" key="1">
    <source>
        <dbReference type="SAM" id="Phobius"/>
    </source>
</evidence>
<gene>
    <name evidence="2" type="ORF">ESZ54_03945</name>
</gene>
<dbReference type="RefSeq" id="WP_136136384.1">
    <property type="nucleotide sequence ID" value="NZ_SDGV01000010.1"/>
</dbReference>
<organism evidence="2 3">
    <name type="scientific">Vagococcus silagei</name>
    <dbReference type="NCBI Taxonomy" id="2508885"/>
    <lineage>
        <taxon>Bacteria</taxon>
        <taxon>Bacillati</taxon>
        <taxon>Bacillota</taxon>
        <taxon>Bacilli</taxon>
        <taxon>Lactobacillales</taxon>
        <taxon>Enterococcaceae</taxon>
        <taxon>Vagococcus</taxon>
    </lineage>
</organism>
<keyword evidence="3" id="KW-1185">Reference proteome</keyword>
<dbReference type="OrthoDB" id="10017305at2"/>
<evidence type="ECO:0000313" key="2">
    <source>
        <dbReference type="EMBL" id="THB61612.1"/>
    </source>
</evidence>
<dbReference type="AlphaFoldDB" id="A0A4S3B476"/>
<comment type="caution">
    <text evidence="2">The sequence shown here is derived from an EMBL/GenBank/DDBJ whole genome shotgun (WGS) entry which is preliminary data.</text>
</comment>
<dbReference type="EMBL" id="SDGV01000010">
    <property type="protein sequence ID" value="THB61612.1"/>
    <property type="molecule type" value="Genomic_DNA"/>
</dbReference>
<dbReference type="Proteomes" id="UP000310506">
    <property type="component" value="Unassembled WGS sequence"/>
</dbReference>
<evidence type="ECO:0000313" key="3">
    <source>
        <dbReference type="Proteomes" id="UP000310506"/>
    </source>
</evidence>
<name>A0A4S3B476_9ENTE</name>
<reference evidence="2 3" key="1">
    <citation type="submission" date="2019-01" db="EMBL/GenBank/DDBJ databases">
        <title>Vagococcus silagei sp. nov. isolated from brewer's grain.</title>
        <authorList>
            <person name="Guu J.-R."/>
        </authorList>
    </citation>
    <scope>NUCLEOTIDE SEQUENCE [LARGE SCALE GENOMIC DNA]</scope>
    <source>
        <strain evidence="2 3">2B-2</strain>
    </source>
</reference>
<keyword evidence="1" id="KW-0472">Membrane</keyword>
<accession>A0A4S3B476</accession>
<feature type="transmembrane region" description="Helical" evidence="1">
    <location>
        <begin position="6"/>
        <end position="30"/>
    </location>
</feature>